<keyword evidence="1" id="KW-0732">Signal</keyword>
<accession>A0A934RHM9</accession>
<evidence type="ECO:0000256" key="1">
    <source>
        <dbReference type="ARBA" id="ARBA00022729"/>
    </source>
</evidence>
<comment type="caution">
    <text evidence="5">The sequence shown here is derived from an EMBL/GenBank/DDBJ whole genome shotgun (WGS) entry which is preliminary data.</text>
</comment>
<evidence type="ECO:0000256" key="3">
    <source>
        <dbReference type="SAM" id="MobiDB-lite"/>
    </source>
</evidence>
<dbReference type="PANTHER" id="PTHR46769">
    <property type="entry name" value="POLYCYSTIC KIDNEY AND HEPATIC DISEASE 1 (AUTOSOMAL RECESSIVE)-LIKE 1"/>
    <property type="match status" value="1"/>
</dbReference>
<organism evidence="5 6">
    <name type="scientific">Haloferula rosea</name>
    <dbReference type="NCBI Taxonomy" id="490093"/>
    <lineage>
        <taxon>Bacteria</taxon>
        <taxon>Pseudomonadati</taxon>
        <taxon>Verrucomicrobiota</taxon>
        <taxon>Verrucomicrobiia</taxon>
        <taxon>Verrucomicrobiales</taxon>
        <taxon>Verrucomicrobiaceae</taxon>
        <taxon>Haloferula</taxon>
    </lineage>
</organism>
<dbReference type="InterPro" id="IPR019316">
    <property type="entry name" value="G8_domain"/>
</dbReference>
<feature type="region of interest" description="Disordered" evidence="3">
    <location>
        <begin position="1365"/>
        <end position="1432"/>
    </location>
</feature>
<protein>
    <recommendedName>
        <fullName evidence="4">G8 domain-containing protein</fullName>
    </recommendedName>
</protein>
<evidence type="ECO:0000259" key="4">
    <source>
        <dbReference type="PROSITE" id="PS51484"/>
    </source>
</evidence>
<evidence type="ECO:0000313" key="6">
    <source>
        <dbReference type="Proteomes" id="UP000658278"/>
    </source>
</evidence>
<dbReference type="PANTHER" id="PTHR46769:SF2">
    <property type="entry name" value="FIBROCYSTIN-L ISOFORM 2 PRECURSOR-RELATED"/>
    <property type="match status" value="1"/>
</dbReference>
<dbReference type="SMART" id="SM01225">
    <property type="entry name" value="G8"/>
    <property type="match status" value="1"/>
</dbReference>
<keyword evidence="6" id="KW-1185">Reference proteome</keyword>
<dbReference type="InterPro" id="IPR055401">
    <property type="entry name" value="CEMIP_beta-hel_dom"/>
</dbReference>
<reference evidence="5" key="1">
    <citation type="submission" date="2021-01" db="EMBL/GenBank/DDBJ databases">
        <title>Modified the classification status of verrucomicrobia.</title>
        <authorList>
            <person name="Feng X."/>
        </authorList>
    </citation>
    <scope>NUCLEOTIDE SEQUENCE</scope>
    <source>
        <strain evidence="5">KCTC 22201</strain>
    </source>
</reference>
<dbReference type="InterPro" id="IPR052387">
    <property type="entry name" value="Fibrocystin"/>
</dbReference>
<name>A0A934RHM9_9BACT</name>
<feature type="region of interest" description="Disordered" evidence="3">
    <location>
        <begin position="1182"/>
        <end position="1220"/>
    </location>
</feature>
<feature type="compositionally biased region" description="Acidic residues" evidence="3">
    <location>
        <begin position="1416"/>
        <end position="1432"/>
    </location>
</feature>
<evidence type="ECO:0000256" key="2">
    <source>
        <dbReference type="ARBA" id="ARBA00023180"/>
    </source>
</evidence>
<gene>
    <name evidence="5" type="ORF">JIN81_16805</name>
</gene>
<evidence type="ECO:0000313" key="5">
    <source>
        <dbReference type="EMBL" id="MBK1828696.1"/>
    </source>
</evidence>
<sequence length="1528" mass="165785">MTLHRITFVIIGVTAMPLAAVDQESQPSGGSLSSISEGGFEFPALSPGTFAYQPDGAAWSFSGSTGISRDNSAFTSGNPIAPEGQQVLFLQDGTGNFVEQTFTFGPGTFRLHLKAAQRANVNQAGQTFRVLLDGQEISQHTPKDTNYADMVTSTFTVTGGPHTIRLEGLNPLGGDNTAFIDDLQLEHLGNPLLWSSPSTWISGSVPGPGDDVTIPAGSFVLFDQTSTVRSLTVNGALLIDSQNLTLDSDWVMVGGLFQCGTAASPHLEDFTLTLTGLSSESVGAMGGKFFGIMPGGRADVHGIEKLSWTQLGATAEAGATDITLKEPVDWSTGDEIIIASTDFDAHQAEKRTITSVDPDGLTINFSSGLSYMHWGTLQHYDDGTDLHTLDERAEVGLLSRNILIQGNAASESDGFGGHLMAMPGSEVYFDSVELYRLGQKSILARYPFHWHNAGNVAGQYLKNCGIHRSFNRVVTVHNTDNALIEGNVGYDHIGHGFFLEDGGEVGNMFRRNLGILTRKPTPGEEVRPHDLAIDGDFVKLPSTFWITNPSNHFIDNAAAGSEGSGFWMVILDAPVGSYSGPAMRPGRMPMGTFTGNRSHSNSFSSFAIDGGIDATTHELSSGHYRPRSDPFNGGSPIVIPEIRDFTGFKCRDRCLWFRADSINLYDCALADNGRSTFFAYNQVLHDSLIVGRSANIGNPQTATELSYGYSLPLPSRRTQMRGHSIYDGPCGIVNVHFAGFDDIDPALQTNGAAQKSTVHFAEGITFDPAISFANKVDFTPAAWRDYMWSSGLIDRDGSITGTPGTRLTPDIPDNYSGRLTEDFNREASATLVPEWGAWLCPNEHYGLLRLDNRWPQYSGTPIYAHRSDGPAAYNQQTYDWYSQNAVIVNSPLNYRFQYLEIANRIDVNLRFVDDGDELIAVFPNMPAHTYVYRNNFSTPLPTASSLSDLESSTTEKFWFRDNTLHVKLIGDNGGYNPQFGNDFSSRSSSIRLCQFSGGANSSGRTDRVTLADFEMGVDNRGSATSPDGLTVSPVIATSSGPGTGPFDATDDRIAWTVTSDGDGLDEVAEYRLNFPRQIWADYDAMNLSFSGPRSEILVVDQSEGEFSIGVFDPTDSDNIRLGSIAPPGSLDEVVGLVIRCRESDWSSLGSSLPQTIELLQIELIHSSSAPYSVSFSPDLDNDGILNVDEPPGDLDGDGLNNEEDTDSDGDNKRDDWELARGRDPYHPIDLGFEFETDLEGFSNHNTQLSNLQANGGFLTTVTTGGDGYFWQDGFHFPGSSVPAIHVKMRSSKSGSLQCYWARLGAPNFSESRIISQSYSPSDTWQLVTLDHAGHSEWNDETISSLRFDPINKASATVEIDWIRSSDGDMDQDGIPDATEGTADPDGDGLFNLEDPDSDNDGALDKVENLYGRNPYADDESSIDSDGDGQTDLEEMIAGHHPDDASDSLKIHLTTHGSGPSAFCRIHLEGKAGRLYHLEASADLSAGNWSSVRTISPSSSDSPITIDDTELIGDHSRRFLRVVVSHPAP</sequence>
<dbReference type="EMBL" id="JAENII010000016">
    <property type="protein sequence ID" value="MBK1828696.1"/>
    <property type="molecule type" value="Genomic_DNA"/>
</dbReference>
<dbReference type="Pfam" id="PF10162">
    <property type="entry name" value="G8"/>
    <property type="match status" value="1"/>
</dbReference>
<feature type="compositionally biased region" description="Basic and acidic residues" evidence="3">
    <location>
        <begin position="1209"/>
        <end position="1220"/>
    </location>
</feature>
<dbReference type="Gene3D" id="2.60.120.260">
    <property type="entry name" value="Galactose-binding domain-like"/>
    <property type="match status" value="1"/>
</dbReference>
<dbReference type="SUPFAM" id="SSF103647">
    <property type="entry name" value="TSP type-3 repeat"/>
    <property type="match status" value="1"/>
</dbReference>
<keyword evidence="2" id="KW-0325">Glycoprotein</keyword>
<feature type="compositionally biased region" description="Acidic residues" evidence="3">
    <location>
        <begin position="1190"/>
        <end position="1208"/>
    </location>
</feature>
<dbReference type="GO" id="GO:0005509">
    <property type="term" value="F:calcium ion binding"/>
    <property type="evidence" value="ECO:0007669"/>
    <property type="project" value="InterPro"/>
</dbReference>
<dbReference type="PROSITE" id="PS51484">
    <property type="entry name" value="G8"/>
    <property type="match status" value="1"/>
</dbReference>
<feature type="domain" description="G8" evidence="4">
    <location>
        <begin position="198"/>
        <end position="313"/>
    </location>
</feature>
<proteinExistence type="predicted"/>
<dbReference type="Proteomes" id="UP000658278">
    <property type="component" value="Unassembled WGS sequence"/>
</dbReference>
<dbReference type="Pfam" id="PF24606">
    <property type="entry name" value="CEMIP_beta-hel"/>
    <property type="match status" value="1"/>
</dbReference>
<dbReference type="InterPro" id="IPR028974">
    <property type="entry name" value="TSP_type-3_rpt"/>
</dbReference>
<dbReference type="RefSeq" id="WP_200282629.1">
    <property type="nucleotide sequence ID" value="NZ_JAENII010000016.1"/>
</dbReference>